<keyword evidence="14" id="KW-1185">Reference proteome</keyword>
<dbReference type="SUPFAM" id="SSF103506">
    <property type="entry name" value="Mitochondrial carrier"/>
    <property type="match status" value="1"/>
</dbReference>
<proteinExistence type="inferred from homology"/>
<accession>U5H324</accession>
<reference evidence="12" key="2">
    <citation type="submission" date="2010-11" db="EMBL/GenBank/DDBJ databases">
        <authorList>
            <consortium name="The Broad Institute Genome Sequencing Platform"/>
            <person name="Earl A."/>
            <person name="Ward D."/>
            <person name="Feldgarden M."/>
            <person name="Gevers D."/>
            <person name="Butler R."/>
            <person name="Young S.K."/>
            <person name="Zeng Q."/>
            <person name="Gargeya S."/>
            <person name="Fitzgerald M."/>
            <person name="Haas B."/>
            <person name="Abouelleil A."/>
            <person name="Alvarado L."/>
            <person name="Arachchi H.M."/>
            <person name="Berlin A."/>
            <person name="Brown A."/>
            <person name="Chapman S.B."/>
            <person name="Chen Z."/>
            <person name="Dunbar C."/>
            <person name="Freedman E."/>
            <person name="Gearin G."/>
            <person name="Gellesch M."/>
            <person name="Goldberg J."/>
            <person name="Griggs A."/>
            <person name="Gujja S."/>
            <person name="Heilman E."/>
            <person name="Heiman D."/>
            <person name="Howarth C."/>
            <person name="Larson L."/>
            <person name="Lui A."/>
            <person name="MacDonald P.J.P."/>
            <person name="Mehta T."/>
            <person name="Montmayeur A."/>
            <person name="Murphy C."/>
            <person name="Neiman D."/>
            <person name="Pearson M."/>
            <person name="Priest M."/>
            <person name="Roberts A."/>
            <person name="Saif S."/>
            <person name="Shea T."/>
            <person name="Shenoy N."/>
            <person name="Sisk P."/>
            <person name="Stolte C."/>
            <person name="Sykes S."/>
            <person name="White J."/>
            <person name="Yandava C."/>
            <person name="Wortman J."/>
            <person name="Nusbaum C."/>
            <person name="Birren B."/>
        </authorList>
    </citation>
    <scope>NUCLEOTIDE SEQUENCE</scope>
    <source>
        <strain evidence="12">P1A1 Lamole</strain>
    </source>
</reference>
<dbReference type="GO" id="GO:0031966">
    <property type="term" value="C:mitochondrial membrane"/>
    <property type="evidence" value="ECO:0007669"/>
    <property type="project" value="UniProtKB-SubCell"/>
</dbReference>
<evidence type="ECO:0000256" key="9">
    <source>
        <dbReference type="PROSITE-ProRule" id="PRU00282"/>
    </source>
</evidence>
<keyword evidence="8 9" id="KW-0472">Membrane</keyword>
<comment type="similarity">
    <text evidence="2 10">Belongs to the mitochondrial carrier (TC 2.A.29) family.</text>
</comment>
<evidence type="ECO:0000256" key="4">
    <source>
        <dbReference type="ARBA" id="ARBA00022692"/>
    </source>
</evidence>
<sequence length="324" mass="35303">MDKSIRSAPSTTATPLPAEFAQYLFTHRNLFAAATASFVSTIAGFPLDSIKARIQVKRYSGVLDCARCTFAEEGVAGFFRGVYIPLLTITVVRTASFSIYSGVKDRLLKKRWVKEGSVKGIAASAFAGGAASGLLLSCGTTAFEFTKIKLQLEYLIAMKKGIPYEPRGTIRGYLDLYRAGGLRSLYTGFTLHAARDTVGTGFYFCFYDTARHLFVDNPSVPVPHVISTFACGSTAGILSWAVIYPVDLIKSKTQRNALAGSPYESPMSIFRRLSAGGVTKLYRGLGVSAFRSVFTHGLMWTVLEKVRGEITVRTGHSIAEDVEY</sequence>
<evidence type="ECO:0000256" key="2">
    <source>
        <dbReference type="ARBA" id="ARBA00006375"/>
    </source>
</evidence>
<name>U5H324_USTV1</name>
<dbReference type="STRING" id="683840.U5H324"/>
<evidence type="ECO:0000256" key="1">
    <source>
        <dbReference type="ARBA" id="ARBA00004225"/>
    </source>
</evidence>
<dbReference type="InterPro" id="IPR023395">
    <property type="entry name" value="MCP_dom_sf"/>
</dbReference>
<feature type="repeat" description="Solcar" evidence="9">
    <location>
        <begin position="120"/>
        <end position="213"/>
    </location>
</feature>
<comment type="subcellular location">
    <subcellularLocation>
        <location evidence="1">Mitochondrion membrane</location>
        <topology evidence="1">Multi-pass membrane protein</topology>
    </subcellularLocation>
</comment>
<gene>
    <name evidence="12" type="ORF">MVLG_01751</name>
</gene>
<feature type="transmembrane region" description="Helical" evidence="11">
    <location>
        <begin position="225"/>
        <end position="246"/>
    </location>
</feature>
<dbReference type="InterPro" id="IPR018108">
    <property type="entry name" value="MCP_transmembrane"/>
</dbReference>
<dbReference type="EnsemblFungi" id="MVLG_01751T0">
    <property type="protein sequence ID" value="MVLG_01751T0"/>
    <property type="gene ID" value="MVLG_01751"/>
</dbReference>
<evidence type="ECO:0000256" key="10">
    <source>
        <dbReference type="RuleBase" id="RU000488"/>
    </source>
</evidence>
<evidence type="ECO:0000256" key="7">
    <source>
        <dbReference type="ARBA" id="ARBA00023128"/>
    </source>
</evidence>
<keyword evidence="7" id="KW-0496">Mitochondrion</keyword>
<dbReference type="OrthoDB" id="2382881at2759"/>
<evidence type="ECO:0000313" key="14">
    <source>
        <dbReference type="Proteomes" id="UP000017200"/>
    </source>
</evidence>
<feature type="transmembrane region" description="Helical" evidence="11">
    <location>
        <begin position="121"/>
        <end position="143"/>
    </location>
</feature>
<dbReference type="Proteomes" id="UP000017200">
    <property type="component" value="Unassembled WGS sequence"/>
</dbReference>
<evidence type="ECO:0000256" key="11">
    <source>
        <dbReference type="SAM" id="Phobius"/>
    </source>
</evidence>
<dbReference type="OMA" id="NRRMYRG"/>
<dbReference type="EMBL" id="AEIJ01000169">
    <property type="status" value="NOT_ANNOTATED_CDS"/>
    <property type="molecule type" value="Genomic_DNA"/>
</dbReference>
<dbReference type="EMBL" id="GL541653">
    <property type="protein sequence ID" value="KDE08050.1"/>
    <property type="molecule type" value="Genomic_DNA"/>
</dbReference>
<keyword evidence="4 9" id="KW-0812">Transmembrane</keyword>
<evidence type="ECO:0000256" key="5">
    <source>
        <dbReference type="ARBA" id="ARBA00022737"/>
    </source>
</evidence>
<keyword evidence="6 11" id="KW-1133">Transmembrane helix</keyword>
<keyword evidence="5" id="KW-0677">Repeat</keyword>
<dbReference type="AlphaFoldDB" id="U5H324"/>
<protein>
    <recommendedName>
        <fullName evidence="15">Mitochondrial carrier</fullName>
    </recommendedName>
</protein>
<evidence type="ECO:0000256" key="8">
    <source>
        <dbReference type="ARBA" id="ARBA00023136"/>
    </source>
</evidence>
<reference evidence="14" key="1">
    <citation type="submission" date="2010-11" db="EMBL/GenBank/DDBJ databases">
        <title>The genome sequence of Microbotryum violaceum strain p1A1 Lamole.</title>
        <authorList>
            <person name="Cuomo C."/>
            <person name="Perlin M."/>
            <person name="Young S.K."/>
            <person name="Zeng Q."/>
            <person name="Gargeya S."/>
            <person name="Alvarado L."/>
            <person name="Berlin A."/>
            <person name="Chapman S.B."/>
            <person name="Chen Z."/>
            <person name="Freedman E."/>
            <person name="Gellesch M."/>
            <person name="Goldberg J."/>
            <person name="Griggs A."/>
            <person name="Gujja S."/>
            <person name="Heilman E."/>
            <person name="Heiman D."/>
            <person name="Howarth C."/>
            <person name="Mehta T."/>
            <person name="Neiman D."/>
            <person name="Pearson M."/>
            <person name="Roberts A."/>
            <person name="Saif S."/>
            <person name="Shea T."/>
            <person name="Shenoy N."/>
            <person name="Sisk P."/>
            <person name="Stolte C."/>
            <person name="Sykes S."/>
            <person name="White J."/>
            <person name="Yandava C."/>
            <person name="Haas B."/>
            <person name="Nusbaum C."/>
            <person name="Birren B."/>
        </authorList>
    </citation>
    <scope>NUCLEOTIDE SEQUENCE [LARGE SCALE GENOMIC DNA]</scope>
    <source>
        <strain evidence="14">p1A1 Lamole</strain>
    </source>
</reference>
<dbReference type="Pfam" id="PF00153">
    <property type="entry name" value="Mito_carr"/>
    <property type="match status" value="3"/>
</dbReference>
<feature type="repeat" description="Solcar" evidence="9">
    <location>
        <begin position="223"/>
        <end position="309"/>
    </location>
</feature>
<dbReference type="PANTHER" id="PTHR45624">
    <property type="entry name" value="MITOCHONDRIAL BASIC AMINO ACIDS TRANSPORTER-RELATED"/>
    <property type="match status" value="1"/>
</dbReference>
<evidence type="ECO:0000313" key="12">
    <source>
        <dbReference type="EMBL" id="KDE08050.1"/>
    </source>
</evidence>
<organism evidence="12">
    <name type="scientific">Microbotryum lychnidis-dioicae (strain p1A1 Lamole / MvSl-1064)</name>
    <name type="common">Anther smut fungus</name>
    <dbReference type="NCBI Taxonomy" id="683840"/>
    <lineage>
        <taxon>Eukaryota</taxon>
        <taxon>Fungi</taxon>
        <taxon>Dikarya</taxon>
        <taxon>Basidiomycota</taxon>
        <taxon>Pucciniomycotina</taxon>
        <taxon>Microbotryomycetes</taxon>
        <taxon>Microbotryales</taxon>
        <taxon>Microbotryaceae</taxon>
        <taxon>Microbotryum</taxon>
    </lineage>
</organism>
<reference evidence="12 14" key="3">
    <citation type="journal article" date="2015" name="BMC Genomics">
        <title>Sex and parasites: genomic and transcriptomic analysis of Microbotryum lychnidis-dioicae, the biotrophic and plant-castrating anther smut fungus.</title>
        <authorList>
            <person name="Perlin M.H."/>
            <person name="Amselem J."/>
            <person name="Fontanillas E."/>
            <person name="Toh S.S."/>
            <person name="Chen Z."/>
            <person name="Goldberg J."/>
            <person name="Duplessis S."/>
            <person name="Henrissat B."/>
            <person name="Young S."/>
            <person name="Zeng Q."/>
            <person name="Aguileta G."/>
            <person name="Petit E."/>
            <person name="Badouin H."/>
            <person name="Andrews J."/>
            <person name="Razeeq D."/>
            <person name="Gabaldon T."/>
            <person name="Quesneville H."/>
            <person name="Giraud T."/>
            <person name="Hood M.E."/>
            <person name="Schultz D.J."/>
            <person name="Cuomo C.A."/>
        </authorList>
    </citation>
    <scope>NUCLEOTIDE SEQUENCE [LARGE SCALE GENOMIC DNA]</scope>
    <source>
        <strain evidence="14">p1A1 Lamole</strain>
        <strain evidence="12">P1A1 Lamole</strain>
    </source>
</reference>
<feature type="repeat" description="Solcar" evidence="9">
    <location>
        <begin position="24"/>
        <end position="106"/>
    </location>
</feature>
<reference evidence="13" key="4">
    <citation type="submission" date="2015-06" db="UniProtKB">
        <authorList>
            <consortium name="EnsemblFungi"/>
        </authorList>
    </citation>
    <scope>IDENTIFICATION</scope>
</reference>
<dbReference type="InParanoid" id="U5H324"/>
<dbReference type="PANTHER" id="PTHR45624:SF9">
    <property type="entry name" value="CARRIER PROTEIN, PUTATIVE (AFU_ORTHOLOGUE AFUA_4G06390)-RELATED"/>
    <property type="match status" value="1"/>
</dbReference>
<dbReference type="Gene3D" id="1.50.40.10">
    <property type="entry name" value="Mitochondrial carrier domain"/>
    <property type="match status" value="1"/>
</dbReference>
<keyword evidence="3 10" id="KW-0813">Transport</keyword>
<dbReference type="GO" id="GO:0022857">
    <property type="term" value="F:transmembrane transporter activity"/>
    <property type="evidence" value="ECO:0007669"/>
    <property type="project" value="TreeGrafter"/>
</dbReference>
<evidence type="ECO:0008006" key="15">
    <source>
        <dbReference type="Google" id="ProtNLM"/>
    </source>
</evidence>
<feature type="transmembrane region" description="Helical" evidence="11">
    <location>
        <begin position="82"/>
        <end position="100"/>
    </location>
</feature>
<dbReference type="InterPro" id="IPR050567">
    <property type="entry name" value="Mitochondrial_Carrier"/>
</dbReference>
<dbReference type="PROSITE" id="PS50920">
    <property type="entry name" value="SOLCAR"/>
    <property type="match status" value="3"/>
</dbReference>
<evidence type="ECO:0000313" key="13">
    <source>
        <dbReference type="EnsemblFungi" id="MVLG_01751T0"/>
    </source>
</evidence>
<evidence type="ECO:0000256" key="6">
    <source>
        <dbReference type="ARBA" id="ARBA00022989"/>
    </source>
</evidence>
<dbReference type="HOGENOM" id="CLU_015166_4_0_1"/>
<evidence type="ECO:0000256" key="3">
    <source>
        <dbReference type="ARBA" id="ARBA00022448"/>
    </source>
</evidence>